<keyword evidence="1" id="KW-0812">Transmembrane</keyword>
<name>A0AA36FAI5_OCTVU</name>
<organism evidence="2 3">
    <name type="scientific">Octopus vulgaris</name>
    <name type="common">Common octopus</name>
    <dbReference type="NCBI Taxonomy" id="6645"/>
    <lineage>
        <taxon>Eukaryota</taxon>
        <taxon>Metazoa</taxon>
        <taxon>Spiralia</taxon>
        <taxon>Lophotrochozoa</taxon>
        <taxon>Mollusca</taxon>
        <taxon>Cephalopoda</taxon>
        <taxon>Coleoidea</taxon>
        <taxon>Octopodiformes</taxon>
        <taxon>Octopoda</taxon>
        <taxon>Incirrata</taxon>
        <taxon>Octopodidae</taxon>
        <taxon>Octopus</taxon>
    </lineage>
</organism>
<keyword evidence="1" id="KW-0472">Membrane</keyword>
<sequence>MTLKDTAVKHSDGHVNETSFEYQNSDSKVQQNATTVVEDTQSETMEESSMFVNLLAIFKSPYLRKVTIVVSIEWAVNTTAWNSIFQMLEVLAGNIYLNSFIMSLFDVFAIGIYSVLARRSIGSGFATTFTRIVCLASPFLKLLDLFIYLSQFHVTSVFCKKPMDIESIRWLFANSKVKAAEKIIKHAAKQNKVDFDNIWSMTSENTSQEVDGHMKETSLVCRNGNSKVQQDVATVVQHKQLQTEKESSLPVKLLAIFKSPYLRKVTIVVSIERSVGSGFVTTFTRLACMASPFLKLVALATPWAPGIIIGTGCIFSSILLQILLPETGNRVLPQTIEDVNMMQKKKKKNMKIETIS</sequence>
<keyword evidence="3" id="KW-1185">Reference proteome</keyword>
<dbReference type="Proteomes" id="UP001162480">
    <property type="component" value="Chromosome 11"/>
</dbReference>
<proteinExistence type="predicted"/>
<evidence type="ECO:0000313" key="3">
    <source>
        <dbReference type="Proteomes" id="UP001162480"/>
    </source>
</evidence>
<protein>
    <submittedName>
        <fullName evidence="2">Uncharacterized protein</fullName>
    </submittedName>
</protein>
<reference evidence="2" key="1">
    <citation type="submission" date="2023-08" db="EMBL/GenBank/DDBJ databases">
        <authorList>
            <person name="Alioto T."/>
            <person name="Alioto T."/>
            <person name="Gomez Garrido J."/>
        </authorList>
    </citation>
    <scope>NUCLEOTIDE SEQUENCE</scope>
</reference>
<accession>A0AA36FAI5</accession>
<evidence type="ECO:0000256" key="1">
    <source>
        <dbReference type="SAM" id="Phobius"/>
    </source>
</evidence>
<keyword evidence="1" id="KW-1133">Transmembrane helix</keyword>
<feature type="transmembrane region" description="Helical" evidence="1">
    <location>
        <begin position="303"/>
        <end position="324"/>
    </location>
</feature>
<feature type="transmembrane region" description="Helical" evidence="1">
    <location>
        <begin position="128"/>
        <end position="149"/>
    </location>
</feature>
<dbReference type="AlphaFoldDB" id="A0AA36FAI5"/>
<gene>
    <name evidence="2" type="ORF">OCTVUL_1B023919</name>
</gene>
<feature type="transmembrane region" description="Helical" evidence="1">
    <location>
        <begin position="95"/>
        <end position="116"/>
    </location>
</feature>
<evidence type="ECO:0000313" key="2">
    <source>
        <dbReference type="EMBL" id="CAI9730417.1"/>
    </source>
</evidence>
<dbReference type="EMBL" id="OX597824">
    <property type="protein sequence ID" value="CAI9730417.1"/>
    <property type="molecule type" value="Genomic_DNA"/>
</dbReference>